<keyword evidence="3" id="KW-0963">Cytoplasm</keyword>
<accession>A0AAN8YWM8</accession>
<evidence type="ECO:0000256" key="1">
    <source>
        <dbReference type="ARBA" id="ARBA00004496"/>
    </source>
</evidence>
<protein>
    <submittedName>
        <fullName evidence="5">Rho protein GDP-dissociation inhibitor</fullName>
    </submittedName>
</protein>
<evidence type="ECO:0000313" key="6">
    <source>
        <dbReference type="Proteomes" id="UP001370490"/>
    </source>
</evidence>
<dbReference type="SUPFAM" id="SSF81296">
    <property type="entry name" value="E set domains"/>
    <property type="match status" value="1"/>
</dbReference>
<dbReference type="Proteomes" id="UP001370490">
    <property type="component" value="Unassembled WGS sequence"/>
</dbReference>
<keyword evidence="6" id="KW-1185">Reference proteome</keyword>
<reference evidence="5 6" key="1">
    <citation type="submission" date="2023-12" db="EMBL/GenBank/DDBJ databases">
        <title>A high-quality genome assembly for Dillenia turbinata (Dilleniales).</title>
        <authorList>
            <person name="Chanderbali A."/>
        </authorList>
    </citation>
    <scope>NUCLEOTIDE SEQUENCE [LARGE SCALE GENOMIC DNA]</scope>
    <source>
        <strain evidence="5">LSX21</strain>
        <tissue evidence="5">Leaf</tissue>
    </source>
</reference>
<sequence>MGFDDKGEEVVVGVEGNEKEDKVDECETVTKIPRNMSGSSLYTTEEDDDDDEEIEGKLQLGPQFTLKEQLEKDKDNESLRRWKEQLLGIVDVNSIRG</sequence>
<comment type="similarity">
    <text evidence="2">Belongs to the Rho GDI family.</text>
</comment>
<dbReference type="GO" id="GO:0005094">
    <property type="term" value="F:Rho GDP-dissociation inhibitor activity"/>
    <property type="evidence" value="ECO:0007669"/>
    <property type="project" value="InterPro"/>
</dbReference>
<name>A0AAN8YWM8_9MAGN</name>
<feature type="region of interest" description="Disordered" evidence="4">
    <location>
        <begin position="34"/>
        <end position="53"/>
    </location>
</feature>
<dbReference type="EMBL" id="JBAMMX010000023">
    <property type="protein sequence ID" value="KAK6917834.1"/>
    <property type="molecule type" value="Genomic_DNA"/>
</dbReference>
<dbReference type="Pfam" id="PF02115">
    <property type="entry name" value="Rho_GDI"/>
    <property type="match status" value="1"/>
</dbReference>
<feature type="compositionally biased region" description="Acidic residues" evidence="4">
    <location>
        <begin position="44"/>
        <end position="53"/>
    </location>
</feature>
<dbReference type="PANTHER" id="PTHR10980">
    <property type="entry name" value="RHO GDP-DISSOCIATION INHIBITOR"/>
    <property type="match status" value="1"/>
</dbReference>
<dbReference type="GO" id="GO:0005829">
    <property type="term" value="C:cytosol"/>
    <property type="evidence" value="ECO:0007669"/>
    <property type="project" value="TreeGrafter"/>
</dbReference>
<evidence type="ECO:0000256" key="2">
    <source>
        <dbReference type="ARBA" id="ARBA00009758"/>
    </source>
</evidence>
<dbReference type="InterPro" id="IPR014756">
    <property type="entry name" value="Ig_E-set"/>
</dbReference>
<organism evidence="5 6">
    <name type="scientific">Dillenia turbinata</name>
    <dbReference type="NCBI Taxonomy" id="194707"/>
    <lineage>
        <taxon>Eukaryota</taxon>
        <taxon>Viridiplantae</taxon>
        <taxon>Streptophyta</taxon>
        <taxon>Embryophyta</taxon>
        <taxon>Tracheophyta</taxon>
        <taxon>Spermatophyta</taxon>
        <taxon>Magnoliopsida</taxon>
        <taxon>eudicotyledons</taxon>
        <taxon>Gunneridae</taxon>
        <taxon>Pentapetalae</taxon>
        <taxon>Dilleniales</taxon>
        <taxon>Dilleniaceae</taxon>
        <taxon>Dillenia</taxon>
    </lineage>
</organism>
<proteinExistence type="inferred from homology"/>
<evidence type="ECO:0000256" key="4">
    <source>
        <dbReference type="SAM" id="MobiDB-lite"/>
    </source>
</evidence>
<dbReference type="GO" id="GO:0016020">
    <property type="term" value="C:membrane"/>
    <property type="evidence" value="ECO:0007669"/>
    <property type="project" value="TreeGrafter"/>
</dbReference>
<dbReference type="InterPro" id="IPR024792">
    <property type="entry name" value="RhoGDI_dom_sf"/>
</dbReference>
<evidence type="ECO:0000256" key="3">
    <source>
        <dbReference type="ARBA" id="ARBA00022490"/>
    </source>
</evidence>
<dbReference type="InterPro" id="IPR000406">
    <property type="entry name" value="Rho_GDI"/>
</dbReference>
<dbReference type="Gene3D" id="2.70.50.30">
    <property type="entry name" value="Coagulation Factor XIII, subunit A, domain 1"/>
    <property type="match status" value="1"/>
</dbReference>
<evidence type="ECO:0000313" key="5">
    <source>
        <dbReference type="EMBL" id="KAK6917834.1"/>
    </source>
</evidence>
<dbReference type="AlphaFoldDB" id="A0AAN8YWM8"/>
<comment type="subcellular location">
    <subcellularLocation>
        <location evidence="1">Cytoplasm</location>
    </subcellularLocation>
</comment>
<gene>
    <name evidence="5" type="ORF">RJ641_018585</name>
</gene>
<dbReference type="PANTHER" id="PTHR10980:SF3">
    <property type="entry name" value="LD16419P"/>
    <property type="match status" value="1"/>
</dbReference>
<comment type="caution">
    <text evidence="5">The sequence shown here is derived from an EMBL/GenBank/DDBJ whole genome shotgun (WGS) entry which is preliminary data.</text>
</comment>
<dbReference type="GO" id="GO:0007266">
    <property type="term" value="P:Rho protein signal transduction"/>
    <property type="evidence" value="ECO:0007669"/>
    <property type="project" value="InterPro"/>
</dbReference>